<keyword evidence="3" id="KW-1185">Reference proteome</keyword>
<protein>
    <submittedName>
        <fullName evidence="2">Uncharacterized protein</fullName>
    </submittedName>
</protein>
<sequence length="369" mass="41520">MSLPQCQIIVYPYGNESVEPHMLDAVIDDTRGTNLVTHAAVKRLQDLDRWLVSSSGDADASVELQVQILKGTRICAEKFTVSDKAGTRLPRGCGIVMGKNSSIHRDFHQQGYPGLPIVFPKLTRVLSVFGPRRGKGTSNHHSTKRKANSRQDSNGVQDDPSDTCDLGDKAEMGAPLEPLARKSKRSYFCWWYIRQFPSPLPYQCERGDETSRSDFRVLKVSARGGKSDIPDRVVRRDATNEPTIAPRNIELAQINSPVAQVADNILDILIWKADYGQIRRFLVLELNTDVNVMDDEVYRSLNLEKEPCDMTTPLCLPDRADLKPTGKVKCRWCVWGETHSYLTSFLIVSGCDFDVMIGRHSIMEHQIYP</sequence>
<organism evidence="2 3">
    <name type="scientific">Aspergillus taichungensis</name>
    <dbReference type="NCBI Taxonomy" id="482145"/>
    <lineage>
        <taxon>Eukaryota</taxon>
        <taxon>Fungi</taxon>
        <taxon>Dikarya</taxon>
        <taxon>Ascomycota</taxon>
        <taxon>Pezizomycotina</taxon>
        <taxon>Eurotiomycetes</taxon>
        <taxon>Eurotiomycetidae</taxon>
        <taxon>Eurotiales</taxon>
        <taxon>Aspergillaceae</taxon>
        <taxon>Aspergillus</taxon>
        <taxon>Aspergillus subgen. Circumdati</taxon>
    </lineage>
</organism>
<dbReference type="AlphaFoldDB" id="A0A2J5HG30"/>
<accession>A0A2J5HG30</accession>
<proteinExistence type="predicted"/>
<evidence type="ECO:0000313" key="2">
    <source>
        <dbReference type="EMBL" id="PLN75783.1"/>
    </source>
</evidence>
<evidence type="ECO:0000256" key="1">
    <source>
        <dbReference type="SAM" id="MobiDB-lite"/>
    </source>
</evidence>
<dbReference type="Proteomes" id="UP000235023">
    <property type="component" value="Unassembled WGS sequence"/>
</dbReference>
<dbReference type="EMBL" id="KZ559637">
    <property type="protein sequence ID" value="PLN75783.1"/>
    <property type="molecule type" value="Genomic_DNA"/>
</dbReference>
<name>A0A2J5HG30_9EURO</name>
<gene>
    <name evidence="2" type="ORF">BDW42DRAFT_189057</name>
</gene>
<feature type="region of interest" description="Disordered" evidence="1">
    <location>
        <begin position="130"/>
        <end position="171"/>
    </location>
</feature>
<dbReference type="OrthoDB" id="4471293at2759"/>
<reference evidence="3" key="1">
    <citation type="submission" date="2017-12" db="EMBL/GenBank/DDBJ databases">
        <authorList>
            <consortium name="DOE Joint Genome Institute"/>
            <person name="Mondo S.J."/>
            <person name="Kjaerbolling I."/>
            <person name="Vesth T.C."/>
            <person name="Frisvad J.C."/>
            <person name="Nybo J.L."/>
            <person name="Theobald S."/>
            <person name="Kuo A."/>
            <person name="Bowyer P."/>
            <person name="Matsuda Y."/>
            <person name="Lyhne E.K."/>
            <person name="Kogle M.E."/>
            <person name="Clum A."/>
            <person name="Lipzen A."/>
            <person name="Salamov A."/>
            <person name="Ngan C.Y."/>
            <person name="Daum C."/>
            <person name="Chiniquy J."/>
            <person name="Barry K."/>
            <person name="LaButti K."/>
            <person name="Haridas S."/>
            <person name="Simmons B.A."/>
            <person name="Magnuson J.K."/>
            <person name="Mortensen U.H."/>
            <person name="Larsen T.O."/>
            <person name="Grigoriev I.V."/>
            <person name="Baker S.E."/>
            <person name="Andersen M.R."/>
            <person name="Nordberg H.P."/>
            <person name="Cantor M.N."/>
            <person name="Hua S.X."/>
        </authorList>
    </citation>
    <scope>NUCLEOTIDE SEQUENCE [LARGE SCALE GENOMIC DNA]</scope>
    <source>
        <strain evidence="3">IBT 19404</strain>
    </source>
</reference>
<evidence type="ECO:0000313" key="3">
    <source>
        <dbReference type="Proteomes" id="UP000235023"/>
    </source>
</evidence>